<reference evidence="1" key="1">
    <citation type="journal article" date="2015" name="Nature">
        <title>Complex archaea that bridge the gap between prokaryotes and eukaryotes.</title>
        <authorList>
            <person name="Spang A."/>
            <person name="Saw J.H."/>
            <person name="Jorgensen S.L."/>
            <person name="Zaremba-Niedzwiedzka K."/>
            <person name="Martijn J."/>
            <person name="Lind A.E."/>
            <person name="van Eijk R."/>
            <person name="Schleper C."/>
            <person name="Guy L."/>
            <person name="Ettema T.J."/>
        </authorList>
    </citation>
    <scope>NUCLEOTIDE SEQUENCE</scope>
</reference>
<proteinExistence type="predicted"/>
<accession>A0A0F9S942</accession>
<name>A0A0F9S942_9ZZZZ</name>
<organism evidence="1">
    <name type="scientific">marine sediment metagenome</name>
    <dbReference type="NCBI Taxonomy" id="412755"/>
    <lineage>
        <taxon>unclassified sequences</taxon>
        <taxon>metagenomes</taxon>
        <taxon>ecological metagenomes</taxon>
    </lineage>
</organism>
<dbReference type="AlphaFoldDB" id="A0A0F9S942"/>
<evidence type="ECO:0000313" key="1">
    <source>
        <dbReference type="EMBL" id="KKN63569.1"/>
    </source>
</evidence>
<sequence>MVKLKIRLTRYGDAGWEFALTGDSGPSRYRTNPVGDGLWQYVKSTTQWYGDGSPFSEFKQIMGTCQFRLPAARKAAYDAIRYQWSKPQ</sequence>
<gene>
    <name evidence="1" type="ORF">LCGC14_0500170</name>
</gene>
<protein>
    <submittedName>
        <fullName evidence="1">Uncharacterized protein</fullName>
    </submittedName>
</protein>
<comment type="caution">
    <text evidence="1">The sequence shown here is derived from an EMBL/GenBank/DDBJ whole genome shotgun (WGS) entry which is preliminary data.</text>
</comment>
<dbReference type="EMBL" id="LAZR01000585">
    <property type="protein sequence ID" value="KKN63569.1"/>
    <property type="molecule type" value="Genomic_DNA"/>
</dbReference>